<evidence type="ECO:0000256" key="1">
    <source>
        <dbReference type="SAM" id="Phobius"/>
    </source>
</evidence>
<keyword evidence="1" id="KW-0812">Transmembrane</keyword>
<protein>
    <submittedName>
        <fullName evidence="2">Uncharacterized protein</fullName>
    </submittedName>
</protein>
<dbReference type="AlphaFoldDB" id="A0A0F9TZW2"/>
<dbReference type="EMBL" id="LAZR01001305">
    <property type="protein sequence ID" value="KKN46918.1"/>
    <property type="molecule type" value="Genomic_DNA"/>
</dbReference>
<reference evidence="2" key="1">
    <citation type="journal article" date="2015" name="Nature">
        <title>Complex archaea that bridge the gap between prokaryotes and eukaryotes.</title>
        <authorList>
            <person name="Spang A."/>
            <person name="Saw J.H."/>
            <person name="Jorgensen S.L."/>
            <person name="Zaremba-Niedzwiedzka K."/>
            <person name="Martijn J."/>
            <person name="Lind A.E."/>
            <person name="van Eijk R."/>
            <person name="Schleper C."/>
            <person name="Guy L."/>
            <person name="Ettema T.J."/>
        </authorList>
    </citation>
    <scope>NUCLEOTIDE SEQUENCE</scope>
</reference>
<name>A0A0F9TZW2_9ZZZZ</name>
<proteinExistence type="predicted"/>
<gene>
    <name evidence="2" type="ORF">LCGC14_0668230</name>
</gene>
<comment type="caution">
    <text evidence="2">The sequence shown here is derived from an EMBL/GenBank/DDBJ whole genome shotgun (WGS) entry which is preliminary data.</text>
</comment>
<keyword evidence="1" id="KW-1133">Transmembrane helix</keyword>
<evidence type="ECO:0000313" key="2">
    <source>
        <dbReference type="EMBL" id="KKN46918.1"/>
    </source>
</evidence>
<keyword evidence="1" id="KW-0472">Membrane</keyword>
<feature type="transmembrane region" description="Helical" evidence="1">
    <location>
        <begin position="99"/>
        <end position="120"/>
    </location>
</feature>
<feature type="transmembrane region" description="Helical" evidence="1">
    <location>
        <begin position="196"/>
        <end position="219"/>
    </location>
</feature>
<organism evidence="2">
    <name type="scientific">marine sediment metagenome</name>
    <dbReference type="NCBI Taxonomy" id="412755"/>
    <lineage>
        <taxon>unclassified sequences</taxon>
        <taxon>metagenomes</taxon>
        <taxon>ecological metagenomes</taxon>
    </lineage>
</organism>
<feature type="transmembrane region" description="Helical" evidence="1">
    <location>
        <begin position="225"/>
        <end position="248"/>
    </location>
</feature>
<sequence>MKINVYMISHIYKHKKIDLGEVILTNSNSENSNSIVTKLLESISIIINNNSYELESFIKDQKKYNLYIYFQNIALFSYFISNVLLVIIMILVYNYLSMIIIPLIAIIPGSAYLVLSLKVYKKFRSGEFLYTKRFYLKERKFLNREKIRLNLLLNNVALIKRIDTPEFNSDILKEINLRIDTFTSVFKGYSSLIKNLANLGGGSSIITLIGFVSTIQIEIQISQGMLLFGILFFTLIIIPSILNINYGFKKESIIKKNLKILKNRKEYYKNLKKLRNKIKQVKKSN</sequence>
<accession>A0A0F9TZW2</accession>
<feature type="transmembrane region" description="Helical" evidence="1">
    <location>
        <begin position="66"/>
        <end position="93"/>
    </location>
</feature>